<protein>
    <submittedName>
        <fullName evidence="1">Uncharacterized protein</fullName>
    </submittedName>
</protein>
<comment type="caution">
    <text evidence="1">The sequence shown here is derived from an EMBL/GenBank/DDBJ whole genome shotgun (WGS) entry which is preliminary data.</text>
</comment>
<keyword evidence="2" id="KW-1185">Reference proteome</keyword>
<reference evidence="1 2" key="1">
    <citation type="submission" date="2023-01" db="EMBL/GenBank/DDBJ databases">
        <authorList>
            <person name="Whitehead M."/>
        </authorList>
    </citation>
    <scope>NUCLEOTIDE SEQUENCE [LARGE SCALE GENOMIC DNA]</scope>
</reference>
<gene>
    <name evidence="1" type="ORF">MEUPH1_LOCUS7886</name>
</gene>
<sequence length="102" mass="11576">MMAAVVTGELKVQRQKKGNNVSALIKLFESNHDDLAPKRRQIVSDCGRYAPRADVTGTWMPVQSCGDRWREKKKVENPRKKIIPRPGFVKELIARFGRLDAA</sequence>
<evidence type="ECO:0000313" key="1">
    <source>
        <dbReference type="EMBL" id="CAI6351553.1"/>
    </source>
</evidence>
<dbReference type="EMBL" id="CARXXK010000001">
    <property type="protein sequence ID" value="CAI6351553.1"/>
    <property type="molecule type" value="Genomic_DNA"/>
</dbReference>
<dbReference type="Proteomes" id="UP001160148">
    <property type="component" value="Unassembled WGS sequence"/>
</dbReference>
<dbReference type="AlphaFoldDB" id="A0AAV0W716"/>
<accession>A0AAV0W716</accession>
<organism evidence="1 2">
    <name type="scientific">Macrosiphum euphorbiae</name>
    <name type="common">potato aphid</name>
    <dbReference type="NCBI Taxonomy" id="13131"/>
    <lineage>
        <taxon>Eukaryota</taxon>
        <taxon>Metazoa</taxon>
        <taxon>Ecdysozoa</taxon>
        <taxon>Arthropoda</taxon>
        <taxon>Hexapoda</taxon>
        <taxon>Insecta</taxon>
        <taxon>Pterygota</taxon>
        <taxon>Neoptera</taxon>
        <taxon>Paraneoptera</taxon>
        <taxon>Hemiptera</taxon>
        <taxon>Sternorrhyncha</taxon>
        <taxon>Aphidomorpha</taxon>
        <taxon>Aphidoidea</taxon>
        <taxon>Aphididae</taxon>
        <taxon>Macrosiphini</taxon>
        <taxon>Macrosiphum</taxon>
    </lineage>
</organism>
<name>A0AAV0W716_9HEMI</name>
<evidence type="ECO:0000313" key="2">
    <source>
        <dbReference type="Proteomes" id="UP001160148"/>
    </source>
</evidence>
<proteinExistence type="predicted"/>